<dbReference type="EMBL" id="CABM01000013">
    <property type="protein sequence ID" value="CBH95815.1"/>
    <property type="molecule type" value="Genomic_DNA"/>
</dbReference>
<dbReference type="Pfam" id="PF13649">
    <property type="entry name" value="Methyltransf_25"/>
    <property type="match status" value="1"/>
</dbReference>
<keyword evidence="2" id="KW-0489">Methyltransferase</keyword>
<protein>
    <submittedName>
        <fullName evidence="2">Putative S-adenosyl-L-methionine-dependent methyltransferase</fullName>
    </submittedName>
</protein>
<dbReference type="Gene3D" id="3.40.50.150">
    <property type="entry name" value="Vaccinia Virus protein VP39"/>
    <property type="match status" value="1"/>
</dbReference>
<dbReference type="InterPro" id="IPR041698">
    <property type="entry name" value="Methyltransf_25"/>
</dbReference>
<evidence type="ECO:0000259" key="1">
    <source>
        <dbReference type="Pfam" id="PF13649"/>
    </source>
</evidence>
<feature type="domain" description="Methyltransferase" evidence="1">
    <location>
        <begin position="39"/>
        <end position="121"/>
    </location>
</feature>
<dbReference type="InterPro" id="IPR029063">
    <property type="entry name" value="SAM-dependent_MTases_sf"/>
</dbReference>
<sequence>MTLPSHHPGLDAADARHAQLAPSPWVLRFAPLIAPAASVLDVACGGGRHVRLLAERGHAVHAVDRDAQAVAPLHAIAQVRVADLEAGDWPYATQTFGGVIVANYLWRALLPQIVAAVAPGGVLIYETFALGNASVGKPSNPDFLLRPGELLDLVRPALRVVAYEDGYVDAPKPAFVQRVCAVREPAPPRHAEAGAAALPAKYNL</sequence>
<keyword evidence="2" id="KW-0808">Transferase</keyword>
<dbReference type="GO" id="GO:0032259">
    <property type="term" value="P:methylation"/>
    <property type="evidence" value="ECO:0007669"/>
    <property type="project" value="UniProtKB-KW"/>
</dbReference>
<proteinExistence type="predicted"/>
<organism evidence="2">
    <name type="scientific">mine drainage metagenome</name>
    <dbReference type="NCBI Taxonomy" id="410659"/>
    <lineage>
        <taxon>unclassified sequences</taxon>
        <taxon>metagenomes</taxon>
        <taxon>ecological metagenomes</taxon>
    </lineage>
</organism>
<gene>
    <name evidence="2" type="ORF">CARN2_2085</name>
</gene>
<dbReference type="CDD" id="cd02440">
    <property type="entry name" value="AdoMet_MTases"/>
    <property type="match status" value="1"/>
</dbReference>
<evidence type="ECO:0000313" key="2">
    <source>
        <dbReference type="EMBL" id="CBH95815.1"/>
    </source>
</evidence>
<comment type="caution">
    <text evidence="2">The sequence shown here is derived from an EMBL/GenBank/DDBJ whole genome shotgun (WGS) entry which is preliminary data.</text>
</comment>
<name>E6PLL4_9ZZZZ</name>
<reference evidence="2" key="1">
    <citation type="submission" date="2009-10" db="EMBL/GenBank/DDBJ databases">
        <title>Diversity of trophic interactions inside an arsenic-rich microbial ecosystem.</title>
        <authorList>
            <person name="Bertin P.N."/>
            <person name="Heinrich-Salmeron A."/>
            <person name="Pelletier E."/>
            <person name="Goulhen-Chollet F."/>
            <person name="Arsene-Ploetze F."/>
            <person name="Gallien S."/>
            <person name="Calteau A."/>
            <person name="Vallenet D."/>
            <person name="Casiot C."/>
            <person name="Chane-Woon-Ming B."/>
            <person name="Giloteaux L."/>
            <person name="Barakat M."/>
            <person name="Bonnefoy V."/>
            <person name="Bruneel O."/>
            <person name="Chandler M."/>
            <person name="Cleiss J."/>
            <person name="Duran R."/>
            <person name="Elbaz-Poulichet F."/>
            <person name="Fonknechten N."/>
            <person name="Lauga B."/>
            <person name="Mornico D."/>
            <person name="Ortet P."/>
            <person name="Schaeffer C."/>
            <person name="Siguier P."/>
            <person name="Alexander Thil Smith A."/>
            <person name="Van Dorsselaer A."/>
            <person name="Weissenbach J."/>
            <person name="Medigue C."/>
            <person name="Le Paslier D."/>
        </authorList>
    </citation>
    <scope>NUCLEOTIDE SEQUENCE</scope>
</reference>
<dbReference type="GO" id="GO:0008168">
    <property type="term" value="F:methyltransferase activity"/>
    <property type="evidence" value="ECO:0007669"/>
    <property type="project" value="UniProtKB-KW"/>
</dbReference>
<accession>E6PLL4</accession>
<dbReference type="SUPFAM" id="SSF53335">
    <property type="entry name" value="S-adenosyl-L-methionine-dependent methyltransferases"/>
    <property type="match status" value="1"/>
</dbReference>
<dbReference type="AlphaFoldDB" id="E6PLL4"/>